<sequence length="40" mass="4436">MKHSWAFGYHTDANTDRTHSCTAISAAAWVPAEAECITRK</sequence>
<accession>V5WI76</accession>
<organism evidence="1 2">
    <name type="scientific">Salinispira pacifica</name>
    <dbReference type="NCBI Taxonomy" id="1307761"/>
    <lineage>
        <taxon>Bacteria</taxon>
        <taxon>Pseudomonadati</taxon>
        <taxon>Spirochaetota</taxon>
        <taxon>Spirochaetia</taxon>
        <taxon>Spirochaetales</taxon>
        <taxon>Spirochaetaceae</taxon>
        <taxon>Salinispira</taxon>
    </lineage>
</organism>
<evidence type="ECO:0000313" key="2">
    <source>
        <dbReference type="Proteomes" id="UP000018680"/>
    </source>
</evidence>
<gene>
    <name evidence="1" type="ORF">L21SP2_1886</name>
</gene>
<proteinExistence type="predicted"/>
<evidence type="ECO:0000313" key="1">
    <source>
        <dbReference type="EMBL" id="AHC15259.1"/>
    </source>
</evidence>
<dbReference type="AlphaFoldDB" id="V5WI76"/>
<dbReference type="Proteomes" id="UP000018680">
    <property type="component" value="Chromosome"/>
</dbReference>
<dbReference type="EMBL" id="CP006939">
    <property type="protein sequence ID" value="AHC15259.1"/>
    <property type="molecule type" value="Genomic_DNA"/>
</dbReference>
<reference evidence="1 2" key="1">
    <citation type="journal article" date="2015" name="Stand. Genomic Sci.">
        <title>Complete genome sequence and description of Salinispira pacifica gen. nov., sp. nov., a novel spirochaete isolated form a hypersaline microbial mat.</title>
        <authorList>
            <person name="Ben Hania W."/>
            <person name="Joseph M."/>
            <person name="Schumann P."/>
            <person name="Bunk B."/>
            <person name="Fiebig A."/>
            <person name="Sproer C."/>
            <person name="Klenk H.P."/>
            <person name="Fardeau M.L."/>
            <person name="Spring S."/>
        </authorList>
    </citation>
    <scope>NUCLEOTIDE SEQUENCE [LARGE SCALE GENOMIC DNA]</scope>
    <source>
        <strain evidence="1 2">L21-RPul-D2</strain>
    </source>
</reference>
<dbReference type="KEGG" id="slr:L21SP2_1886"/>
<protein>
    <submittedName>
        <fullName evidence="1">Uncharacterized protein</fullName>
    </submittedName>
</protein>
<name>V5WI76_9SPIO</name>
<keyword evidence="2" id="KW-1185">Reference proteome</keyword>
<dbReference type="HOGENOM" id="CLU_3296275_0_0_12"/>